<evidence type="ECO:0000313" key="1">
    <source>
        <dbReference type="Ensembl" id="ENSNNAP00000008757.1"/>
    </source>
</evidence>
<sequence>MELPFTKLEVAFILLAFVIFTLFILASIYSEPDTKNLHSIYDIRVVFSFSLDCSELNLLLNTGF</sequence>
<accession>A0A8C6VRM0</accession>
<keyword evidence="2" id="KW-1185">Reference proteome</keyword>
<dbReference type="GeneTree" id="ENSGT01150000289103"/>
<reference evidence="1" key="2">
    <citation type="submission" date="2025-09" db="UniProtKB">
        <authorList>
            <consortium name="Ensembl"/>
        </authorList>
    </citation>
    <scope>IDENTIFICATION</scope>
</reference>
<dbReference type="AlphaFoldDB" id="A0A8C6VRM0"/>
<dbReference type="Proteomes" id="UP000694559">
    <property type="component" value="Unplaced"/>
</dbReference>
<protein>
    <submittedName>
        <fullName evidence="1">Small integral membrane protein 31</fullName>
    </submittedName>
</protein>
<name>A0A8C6VRM0_NAJNA</name>
<proteinExistence type="predicted"/>
<reference evidence="1" key="1">
    <citation type="submission" date="2025-08" db="UniProtKB">
        <authorList>
            <consortium name="Ensembl"/>
        </authorList>
    </citation>
    <scope>IDENTIFICATION</scope>
</reference>
<dbReference type="OrthoDB" id="9212347at2759"/>
<organism evidence="1 2">
    <name type="scientific">Naja naja</name>
    <name type="common">Indian cobra</name>
    <dbReference type="NCBI Taxonomy" id="35670"/>
    <lineage>
        <taxon>Eukaryota</taxon>
        <taxon>Metazoa</taxon>
        <taxon>Chordata</taxon>
        <taxon>Craniata</taxon>
        <taxon>Vertebrata</taxon>
        <taxon>Euteleostomi</taxon>
        <taxon>Lepidosauria</taxon>
        <taxon>Squamata</taxon>
        <taxon>Bifurcata</taxon>
        <taxon>Unidentata</taxon>
        <taxon>Episquamata</taxon>
        <taxon>Toxicofera</taxon>
        <taxon>Serpentes</taxon>
        <taxon>Colubroidea</taxon>
        <taxon>Elapidae</taxon>
        <taxon>Elapinae</taxon>
        <taxon>Naja</taxon>
    </lineage>
</organism>
<dbReference type="Ensembl" id="ENSNNAT00000009176.1">
    <property type="protein sequence ID" value="ENSNNAP00000008757.1"/>
    <property type="gene ID" value="ENSNNAG00000005879.1"/>
</dbReference>
<evidence type="ECO:0000313" key="2">
    <source>
        <dbReference type="Proteomes" id="UP000694559"/>
    </source>
</evidence>